<organism evidence="1 2">
    <name type="scientific">Heliocybe sulcata</name>
    <dbReference type="NCBI Taxonomy" id="5364"/>
    <lineage>
        <taxon>Eukaryota</taxon>
        <taxon>Fungi</taxon>
        <taxon>Dikarya</taxon>
        <taxon>Basidiomycota</taxon>
        <taxon>Agaricomycotina</taxon>
        <taxon>Agaricomycetes</taxon>
        <taxon>Gloeophyllales</taxon>
        <taxon>Gloeophyllaceae</taxon>
        <taxon>Heliocybe</taxon>
    </lineage>
</organism>
<keyword evidence="2" id="KW-1185">Reference proteome</keyword>
<gene>
    <name evidence="1" type="ORF">OE88DRAFT_59291</name>
</gene>
<name>A0A5C3NKY8_9AGAM</name>
<dbReference type="STRING" id="5364.A0A5C3NKY8"/>
<accession>A0A5C3NKY8</accession>
<dbReference type="SUPFAM" id="SSF52047">
    <property type="entry name" value="RNI-like"/>
    <property type="match status" value="1"/>
</dbReference>
<dbReference type="EMBL" id="ML213503">
    <property type="protein sequence ID" value="TFK56808.1"/>
    <property type="molecule type" value="Genomic_DNA"/>
</dbReference>
<evidence type="ECO:0008006" key="3">
    <source>
        <dbReference type="Google" id="ProtNLM"/>
    </source>
</evidence>
<evidence type="ECO:0000313" key="2">
    <source>
        <dbReference type="Proteomes" id="UP000305948"/>
    </source>
</evidence>
<dbReference type="Gene3D" id="3.80.10.10">
    <property type="entry name" value="Ribonuclease Inhibitor"/>
    <property type="match status" value="1"/>
</dbReference>
<dbReference type="Proteomes" id="UP000305948">
    <property type="component" value="Unassembled WGS sequence"/>
</dbReference>
<dbReference type="AlphaFoldDB" id="A0A5C3NKY8"/>
<protein>
    <recommendedName>
        <fullName evidence="3">F-box domain-containing protein</fullName>
    </recommendedName>
</protein>
<sequence>MALEQNFYITNHAQRLNPNTHPNEPIIDSIVDIRLSHSLQDKVIIGLSNQSRQQPQIRLPDELWAEIWGWILCRETRLKIPFPFIAAWVSRRWRRTALYTPYLWQNVSVFTSFPVQLLRLQLERSIPCCLTIELDLLWCHHAGQKIQYQNKDKLALAVSLLSKNIERCRIFELRAAFVDVDGFDIYQRVLKAIMRPLINASVPQLERLLIRCPEEDHPGPLFTGGLPRLSNLTLLATQCTTYLPLLHGLTSLELSCIPHGNALTPTDFQNTVAACPHLTHLAIRNQCIDYEYSGNNAPIPSFNLPSLISLSVELHHVDRHFARLFFEGFSAPRLESLRLHHFQWESYRAFVLAMCKDPTPRFSNLLKLSLFDVDILHTVLDAESRNYCLKLLLSFPSVQDLAIYTEDPGDSEFLYLLATRPLCPGLRNLSWLRQFPLENEGQVLRDLVAWRALHLGSPIITLTCFRDAFDDIDPDSRDWLRQNARVELRRPVAFVEDL</sequence>
<reference evidence="1 2" key="1">
    <citation type="journal article" date="2019" name="Nat. Ecol. Evol.">
        <title>Megaphylogeny resolves global patterns of mushroom evolution.</title>
        <authorList>
            <person name="Varga T."/>
            <person name="Krizsan K."/>
            <person name="Foldi C."/>
            <person name="Dima B."/>
            <person name="Sanchez-Garcia M."/>
            <person name="Sanchez-Ramirez S."/>
            <person name="Szollosi G.J."/>
            <person name="Szarkandi J.G."/>
            <person name="Papp V."/>
            <person name="Albert L."/>
            <person name="Andreopoulos W."/>
            <person name="Angelini C."/>
            <person name="Antonin V."/>
            <person name="Barry K.W."/>
            <person name="Bougher N.L."/>
            <person name="Buchanan P."/>
            <person name="Buyck B."/>
            <person name="Bense V."/>
            <person name="Catcheside P."/>
            <person name="Chovatia M."/>
            <person name="Cooper J."/>
            <person name="Damon W."/>
            <person name="Desjardin D."/>
            <person name="Finy P."/>
            <person name="Geml J."/>
            <person name="Haridas S."/>
            <person name="Hughes K."/>
            <person name="Justo A."/>
            <person name="Karasinski D."/>
            <person name="Kautmanova I."/>
            <person name="Kiss B."/>
            <person name="Kocsube S."/>
            <person name="Kotiranta H."/>
            <person name="LaButti K.M."/>
            <person name="Lechner B.E."/>
            <person name="Liimatainen K."/>
            <person name="Lipzen A."/>
            <person name="Lukacs Z."/>
            <person name="Mihaltcheva S."/>
            <person name="Morgado L.N."/>
            <person name="Niskanen T."/>
            <person name="Noordeloos M.E."/>
            <person name="Ohm R.A."/>
            <person name="Ortiz-Santana B."/>
            <person name="Ovrebo C."/>
            <person name="Racz N."/>
            <person name="Riley R."/>
            <person name="Savchenko A."/>
            <person name="Shiryaev A."/>
            <person name="Soop K."/>
            <person name="Spirin V."/>
            <person name="Szebenyi C."/>
            <person name="Tomsovsky M."/>
            <person name="Tulloss R.E."/>
            <person name="Uehling J."/>
            <person name="Grigoriev I.V."/>
            <person name="Vagvolgyi C."/>
            <person name="Papp T."/>
            <person name="Martin F.M."/>
            <person name="Miettinen O."/>
            <person name="Hibbett D.S."/>
            <person name="Nagy L.G."/>
        </authorList>
    </citation>
    <scope>NUCLEOTIDE SEQUENCE [LARGE SCALE GENOMIC DNA]</scope>
    <source>
        <strain evidence="1 2">OMC1185</strain>
    </source>
</reference>
<dbReference type="InterPro" id="IPR032675">
    <property type="entry name" value="LRR_dom_sf"/>
</dbReference>
<evidence type="ECO:0000313" key="1">
    <source>
        <dbReference type="EMBL" id="TFK56808.1"/>
    </source>
</evidence>
<proteinExistence type="predicted"/>
<dbReference type="OrthoDB" id="3225069at2759"/>